<dbReference type="Pfam" id="PF02021">
    <property type="entry name" value="UPF0102"/>
    <property type="match status" value="1"/>
</dbReference>
<reference evidence="3 4" key="1">
    <citation type="submission" date="2017-10" db="EMBL/GenBank/DDBJ databases">
        <title>Bifidobacterium xylocopum sp. nov. and Bifidobacterium aemilianum sp. nov., from the carpenter bee (Xylocopa violacea) digestive tract.</title>
        <authorList>
            <person name="Alberoni D."/>
            <person name="Baffoni L."/>
            <person name="Di Gioia D."/>
            <person name="Gaggia F."/>
            <person name="Biavati B."/>
        </authorList>
    </citation>
    <scope>NUCLEOTIDE SEQUENCE [LARGE SCALE GENOMIC DNA]</scope>
    <source>
        <strain evidence="3 4">XV2</strain>
    </source>
</reference>
<dbReference type="Proteomes" id="UP000252345">
    <property type="component" value="Unassembled WGS sequence"/>
</dbReference>
<evidence type="ECO:0000313" key="3">
    <source>
        <dbReference type="EMBL" id="RBP99993.1"/>
    </source>
</evidence>
<keyword evidence="4" id="KW-1185">Reference proteome</keyword>
<dbReference type="Gene3D" id="3.40.1350.10">
    <property type="match status" value="1"/>
</dbReference>
<comment type="similarity">
    <text evidence="1 2">Belongs to the UPF0102 family.</text>
</comment>
<proteinExistence type="inferred from homology"/>
<dbReference type="InterPro" id="IPR011335">
    <property type="entry name" value="Restrct_endonuc-II-like"/>
</dbReference>
<dbReference type="OrthoDB" id="9794876at2"/>
<evidence type="ECO:0000313" key="4">
    <source>
        <dbReference type="Proteomes" id="UP000252345"/>
    </source>
</evidence>
<dbReference type="SUPFAM" id="SSF52980">
    <property type="entry name" value="Restriction endonuclease-like"/>
    <property type="match status" value="1"/>
</dbReference>
<dbReference type="GO" id="GO:0003676">
    <property type="term" value="F:nucleic acid binding"/>
    <property type="evidence" value="ECO:0007669"/>
    <property type="project" value="InterPro"/>
</dbReference>
<dbReference type="PANTHER" id="PTHR34039">
    <property type="entry name" value="UPF0102 PROTEIN YRAN"/>
    <property type="match status" value="1"/>
</dbReference>
<protein>
    <recommendedName>
        <fullName evidence="2">UPF0102 protein CRD59_00560</fullName>
    </recommendedName>
</protein>
<evidence type="ECO:0000256" key="1">
    <source>
        <dbReference type="ARBA" id="ARBA00006738"/>
    </source>
</evidence>
<dbReference type="InterPro" id="IPR011856">
    <property type="entry name" value="tRNA_endonuc-like_dom_sf"/>
</dbReference>
<dbReference type="AlphaFoldDB" id="A0A366KFX8"/>
<accession>A0A366KFX8</accession>
<sequence length="155" mass="17307">MDTTPPPHKPIDPAHDLPRTEAALCAPRISPKRLGALGEEYVTRWLQCMGWRILDRNWSCRFGELDIVALDQEKRLVFVEVKTRRSRTYGRPEEAVAAGKRLRLRRAAILWLKANGEGSTPRHGSVRFDVAALFIGPGPSGGGVQARVRLIRGAF</sequence>
<dbReference type="InterPro" id="IPR003509">
    <property type="entry name" value="UPF0102_YraN-like"/>
</dbReference>
<dbReference type="HAMAP" id="MF_00048">
    <property type="entry name" value="UPF0102"/>
    <property type="match status" value="1"/>
</dbReference>
<dbReference type="CDD" id="cd20736">
    <property type="entry name" value="PoNe_Nuclease"/>
    <property type="match status" value="1"/>
</dbReference>
<name>A0A366KFX8_9BIFI</name>
<dbReference type="NCBIfam" id="NF009154">
    <property type="entry name" value="PRK12497.3-3"/>
    <property type="match status" value="1"/>
</dbReference>
<dbReference type="EMBL" id="PDCH01000001">
    <property type="protein sequence ID" value="RBP99993.1"/>
    <property type="molecule type" value="Genomic_DNA"/>
</dbReference>
<dbReference type="RefSeq" id="WP_113852655.1">
    <property type="nucleotide sequence ID" value="NZ_PDCH01000001.1"/>
</dbReference>
<dbReference type="PANTHER" id="PTHR34039:SF1">
    <property type="entry name" value="UPF0102 PROTEIN YRAN"/>
    <property type="match status" value="1"/>
</dbReference>
<comment type="caution">
    <text evidence="3">The sequence shown here is derived from an EMBL/GenBank/DDBJ whole genome shotgun (WGS) entry which is preliminary data.</text>
</comment>
<gene>
    <name evidence="3" type="ORF">CRD59_00560</name>
</gene>
<evidence type="ECO:0000256" key="2">
    <source>
        <dbReference type="HAMAP-Rule" id="MF_00048"/>
    </source>
</evidence>
<organism evidence="3 4">
    <name type="scientific">Bifidobacterium xylocopae</name>
    <dbReference type="NCBI Taxonomy" id="2493119"/>
    <lineage>
        <taxon>Bacteria</taxon>
        <taxon>Bacillati</taxon>
        <taxon>Actinomycetota</taxon>
        <taxon>Actinomycetes</taxon>
        <taxon>Bifidobacteriales</taxon>
        <taxon>Bifidobacteriaceae</taxon>
        <taxon>Bifidobacterium</taxon>
    </lineage>
</organism>